<dbReference type="InterPro" id="IPR014017">
    <property type="entry name" value="DNA_helicase_UvrD-like_C"/>
</dbReference>
<evidence type="ECO:0000256" key="9">
    <source>
        <dbReference type="ARBA" id="ARBA00034808"/>
    </source>
</evidence>
<keyword evidence="3 11" id="KW-0378">Hydrolase</keyword>
<evidence type="ECO:0000256" key="7">
    <source>
        <dbReference type="ARBA" id="ARBA00023235"/>
    </source>
</evidence>
<comment type="similarity">
    <text evidence="1">Belongs to the helicase family. UvrD subfamily.</text>
</comment>
<keyword evidence="7" id="KW-0413">Isomerase</keyword>
<dbReference type="CDD" id="cd18807">
    <property type="entry name" value="SF1_C_UvrD"/>
    <property type="match status" value="1"/>
</dbReference>
<dbReference type="PANTHER" id="PTHR11070">
    <property type="entry name" value="UVRD / RECB / PCRA DNA HELICASE FAMILY MEMBER"/>
    <property type="match status" value="1"/>
</dbReference>
<dbReference type="PROSITE" id="PS51198">
    <property type="entry name" value="UVRD_HELICASE_ATP_BIND"/>
    <property type="match status" value="1"/>
</dbReference>
<dbReference type="InterPro" id="IPR013986">
    <property type="entry name" value="DExx_box_DNA_helicase_dom_sf"/>
</dbReference>
<dbReference type="InterPro" id="IPR000212">
    <property type="entry name" value="DNA_helicase_UvrD/REP"/>
</dbReference>
<evidence type="ECO:0000256" key="4">
    <source>
        <dbReference type="ARBA" id="ARBA00022806"/>
    </source>
</evidence>
<evidence type="ECO:0000256" key="6">
    <source>
        <dbReference type="ARBA" id="ARBA00023125"/>
    </source>
</evidence>
<evidence type="ECO:0000259" key="14">
    <source>
        <dbReference type="PROSITE" id="PS51217"/>
    </source>
</evidence>
<gene>
    <name evidence="15" type="ORF">C7K25_01235</name>
</gene>
<feature type="region of interest" description="Disordered" evidence="12">
    <location>
        <begin position="681"/>
        <end position="734"/>
    </location>
</feature>
<evidence type="ECO:0000256" key="1">
    <source>
        <dbReference type="ARBA" id="ARBA00009922"/>
    </source>
</evidence>
<organism evidence="15 16">
    <name type="scientific">Gulosibacter molinativorax</name>
    <dbReference type="NCBI Taxonomy" id="256821"/>
    <lineage>
        <taxon>Bacteria</taxon>
        <taxon>Bacillati</taxon>
        <taxon>Actinomycetota</taxon>
        <taxon>Actinomycetes</taxon>
        <taxon>Micrococcales</taxon>
        <taxon>Microbacteriaceae</taxon>
        <taxon>Gulosibacter</taxon>
    </lineage>
</organism>
<feature type="binding site" evidence="11">
    <location>
        <begin position="36"/>
        <end position="43"/>
    </location>
    <ligand>
        <name>ATP</name>
        <dbReference type="ChEBI" id="CHEBI:30616"/>
    </ligand>
</feature>
<dbReference type="InterPro" id="IPR014016">
    <property type="entry name" value="UvrD-like_ATP-bd"/>
</dbReference>
<comment type="caution">
    <text evidence="15">The sequence shown here is derived from an EMBL/GenBank/DDBJ whole genome shotgun (WGS) entry which is preliminary data.</text>
</comment>
<dbReference type="InterPro" id="IPR027417">
    <property type="entry name" value="P-loop_NTPase"/>
</dbReference>
<evidence type="ECO:0000259" key="13">
    <source>
        <dbReference type="PROSITE" id="PS51198"/>
    </source>
</evidence>
<evidence type="ECO:0000256" key="12">
    <source>
        <dbReference type="SAM" id="MobiDB-lite"/>
    </source>
</evidence>
<dbReference type="CDD" id="cd17932">
    <property type="entry name" value="DEXQc_UvrD"/>
    <property type="match status" value="1"/>
</dbReference>
<keyword evidence="2 11" id="KW-0547">Nucleotide-binding</keyword>
<dbReference type="Pfam" id="PF21196">
    <property type="entry name" value="PcrA_UvrD_tudor"/>
    <property type="match status" value="1"/>
</dbReference>
<dbReference type="Gene3D" id="1.10.486.10">
    <property type="entry name" value="PCRA, domain 4"/>
    <property type="match status" value="1"/>
</dbReference>
<dbReference type="Proteomes" id="UP001170379">
    <property type="component" value="Unassembled WGS sequence"/>
</dbReference>
<dbReference type="GO" id="GO:0004386">
    <property type="term" value="F:helicase activity"/>
    <property type="evidence" value="ECO:0007669"/>
    <property type="project" value="UniProtKB-KW"/>
</dbReference>
<dbReference type="Pfam" id="PF00580">
    <property type="entry name" value="UvrD-helicase"/>
    <property type="match status" value="1"/>
</dbReference>
<reference evidence="15" key="2">
    <citation type="journal article" date="2022" name="Sci. Rep.">
        <title>In silico prediction of the enzymes involved in the degradation of the herbicide molinate by Gulosibacter molinativorax ON4T.</title>
        <authorList>
            <person name="Lopes A.R."/>
            <person name="Bunin E."/>
            <person name="Viana A.T."/>
            <person name="Froufe H."/>
            <person name="Munoz-Merida A."/>
            <person name="Pinho D."/>
            <person name="Figueiredo J."/>
            <person name="Barroso C."/>
            <person name="Vaz-Moreira I."/>
            <person name="Bellanger X."/>
            <person name="Egas C."/>
            <person name="Nunes O.C."/>
        </authorList>
    </citation>
    <scope>NUCLEOTIDE SEQUENCE</scope>
    <source>
        <strain evidence="15">ON4</strain>
    </source>
</reference>
<reference evidence="15" key="1">
    <citation type="submission" date="2018-03" db="EMBL/GenBank/DDBJ databases">
        <authorList>
            <person name="Nunes O.C."/>
            <person name="Lopes A.R."/>
            <person name="Froufe H."/>
            <person name="Munoz-Merida A."/>
            <person name="Barroso C."/>
            <person name="Egas C."/>
        </authorList>
    </citation>
    <scope>NUCLEOTIDE SEQUENCE</scope>
    <source>
        <strain evidence="15">ON4</strain>
    </source>
</reference>
<accession>A0ABT7C4P2</accession>
<dbReference type="EMBL" id="PXVD01000002">
    <property type="protein sequence ID" value="MDJ1370005.1"/>
    <property type="molecule type" value="Genomic_DNA"/>
</dbReference>
<dbReference type="Pfam" id="PF13361">
    <property type="entry name" value="UvrD_C"/>
    <property type="match status" value="1"/>
</dbReference>
<dbReference type="RefSeq" id="WP_026935884.1">
    <property type="nucleotide sequence ID" value="NZ_CP028426.1"/>
</dbReference>
<dbReference type="Gene3D" id="1.10.10.160">
    <property type="match status" value="1"/>
</dbReference>
<dbReference type="PANTHER" id="PTHR11070:SF2">
    <property type="entry name" value="ATP-DEPENDENT DNA HELICASE SRS2"/>
    <property type="match status" value="1"/>
</dbReference>
<protein>
    <recommendedName>
        <fullName evidence="9">DNA 3'-5' helicase</fullName>
        <ecNumber evidence="9">5.6.2.4</ecNumber>
    </recommendedName>
</protein>
<evidence type="ECO:0000313" key="16">
    <source>
        <dbReference type="Proteomes" id="UP001170379"/>
    </source>
</evidence>
<evidence type="ECO:0000256" key="2">
    <source>
        <dbReference type="ARBA" id="ARBA00022741"/>
    </source>
</evidence>
<evidence type="ECO:0000256" key="3">
    <source>
        <dbReference type="ARBA" id="ARBA00022801"/>
    </source>
</evidence>
<keyword evidence="6" id="KW-0238">DNA-binding</keyword>
<keyword evidence="4 11" id="KW-0347">Helicase</keyword>
<comment type="catalytic activity">
    <reaction evidence="8">
        <text>Couples ATP hydrolysis with the unwinding of duplex DNA by translocating in the 3'-5' direction.</text>
        <dbReference type="EC" id="5.6.2.4"/>
    </reaction>
</comment>
<evidence type="ECO:0000256" key="8">
    <source>
        <dbReference type="ARBA" id="ARBA00034617"/>
    </source>
</evidence>
<evidence type="ECO:0000256" key="5">
    <source>
        <dbReference type="ARBA" id="ARBA00022840"/>
    </source>
</evidence>
<dbReference type="SUPFAM" id="SSF52540">
    <property type="entry name" value="P-loop containing nucleoside triphosphate hydrolases"/>
    <property type="match status" value="1"/>
</dbReference>
<dbReference type="EC" id="5.6.2.4" evidence="9"/>
<name>A0ABT7C4P2_9MICO</name>
<dbReference type="PROSITE" id="PS51217">
    <property type="entry name" value="UVRD_HELICASE_CTER"/>
    <property type="match status" value="1"/>
</dbReference>
<dbReference type="Gene3D" id="3.40.50.300">
    <property type="entry name" value="P-loop containing nucleotide triphosphate hydrolases"/>
    <property type="match status" value="2"/>
</dbReference>
<feature type="compositionally biased region" description="Basic and acidic residues" evidence="12">
    <location>
        <begin position="718"/>
        <end position="729"/>
    </location>
</feature>
<evidence type="ECO:0000313" key="15">
    <source>
        <dbReference type="EMBL" id="MDJ1370005.1"/>
    </source>
</evidence>
<keyword evidence="5 11" id="KW-0067">ATP-binding</keyword>
<keyword evidence="16" id="KW-1185">Reference proteome</keyword>
<comment type="catalytic activity">
    <reaction evidence="10">
        <text>ATP + H2O = ADP + phosphate + H(+)</text>
        <dbReference type="Rhea" id="RHEA:13065"/>
        <dbReference type="ChEBI" id="CHEBI:15377"/>
        <dbReference type="ChEBI" id="CHEBI:15378"/>
        <dbReference type="ChEBI" id="CHEBI:30616"/>
        <dbReference type="ChEBI" id="CHEBI:43474"/>
        <dbReference type="ChEBI" id="CHEBI:456216"/>
        <dbReference type="EC" id="5.6.2.4"/>
    </reaction>
</comment>
<evidence type="ECO:0000256" key="11">
    <source>
        <dbReference type="PROSITE-ProRule" id="PRU00560"/>
    </source>
</evidence>
<sequence length="802" mass="88539">MTFFSPTAIPADLVEGLNPPQRAAVEYRGDALLIIAGAGSGKTRVLTHRIASLIATREAWPSQILAITFTNKAAAEMRERVGHLLGEAVEGMWISTFHSACVRILRREAEKFGYTQGFTIYDSADSKALLKRIVKALEAESMGVTVSTAQNRISALKNELIDPDGFARQVDSTNPRDQLILEIYRQYQRQLERNKAFDFDDLIAQTVWLFRAFPEIAALYQRRFRHILVDEYQDTNHAQYALIRELTRGAEPQHVPADTRIPLAADGSIPPASLTVVGDSDQSIYAFRGADIRNITEFEKDFPGAETILLEQNYRSTQHILDAANAVIGNNFDRRPKNLWTAAGEGAKIVGYTGYSAHDEAQFVADEIHKLRDGGISFNDMAVFYRTNAQTRTLEEILIRSAVPYRLIGGTKFYERAEVKDIVAYLMTIANPADELSVRRIINSPKRGIGPTTETAISIFAQDNDITYREAMGRAKELGLGPKVTNAIGDLEHILAEAEESIDPSRNTGAVSVSDMLAKLVQRVGYVEKLRATGNPQDDARAENVEELINVAKEFDKQHPDGTLVDFLTEVALVAAADDLDDESGAVSLMTLHTAKGLEYDAVFITGVEEELLPHRMSADEPGGLAEERRLFYVGITRARKVLHLSLAMTRTQYGESSVAMPSRFLQEIPDALIAWRQSPGMATSRGGERPRALNATGFGAGSGGRRAVGSRSYGEMPRGEGLKSEFKPTRGNRQFDNQITGAVKDNSDLVLEIGDRVKHTDFGEGTVRNVTGLAKKRIAEVEFDDVGRKKLLIKVAPLEKL</sequence>
<feature type="domain" description="UvrD-like helicase ATP-binding" evidence="13">
    <location>
        <begin position="15"/>
        <end position="317"/>
    </location>
</feature>
<proteinExistence type="inferred from homology"/>
<feature type="domain" description="UvrD-like helicase C-terminal" evidence="14">
    <location>
        <begin position="318"/>
        <end position="597"/>
    </location>
</feature>
<evidence type="ECO:0000256" key="10">
    <source>
        <dbReference type="ARBA" id="ARBA00048988"/>
    </source>
</evidence>